<dbReference type="GO" id="GO:0005524">
    <property type="term" value="F:ATP binding"/>
    <property type="evidence" value="ECO:0007669"/>
    <property type="project" value="UniProtKB-UniRule"/>
</dbReference>
<comment type="subcellular location">
    <subcellularLocation>
        <location evidence="13">Cytoplasm</location>
    </subcellularLocation>
</comment>
<keyword evidence="10 13" id="KW-0067">ATP-binding</keyword>
<dbReference type="PIRSF" id="PIRSF000676">
    <property type="entry name" value="Homoser_kin"/>
    <property type="match status" value="1"/>
</dbReference>
<keyword evidence="13" id="KW-0963">Cytoplasm</keyword>
<protein>
    <recommendedName>
        <fullName evidence="4 13">Homoserine kinase</fullName>
        <shortName evidence="13">HK</shortName>
        <shortName evidence="13">HSK</shortName>
        <ecNumber evidence="3 13">2.7.1.39</ecNumber>
    </recommendedName>
</protein>
<keyword evidence="7 13" id="KW-0791">Threonine biosynthesis</keyword>
<evidence type="ECO:0000256" key="7">
    <source>
        <dbReference type="ARBA" id="ARBA00022697"/>
    </source>
</evidence>
<evidence type="ECO:0000256" key="1">
    <source>
        <dbReference type="ARBA" id="ARBA00005015"/>
    </source>
</evidence>
<feature type="binding site" evidence="13">
    <location>
        <begin position="89"/>
        <end position="99"/>
    </location>
    <ligand>
        <name>ATP</name>
        <dbReference type="ChEBI" id="CHEBI:30616"/>
    </ligand>
</feature>
<evidence type="ECO:0000256" key="8">
    <source>
        <dbReference type="ARBA" id="ARBA00022741"/>
    </source>
</evidence>
<dbReference type="Proteomes" id="UP000198892">
    <property type="component" value="Unassembled WGS sequence"/>
</dbReference>
<dbReference type="STRING" id="1884432.SAMN05518683_10679"/>
<keyword evidence="17" id="KW-1185">Reference proteome</keyword>
<evidence type="ECO:0000256" key="5">
    <source>
        <dbReference type="ARBA" id="ARBA00022605"/>
    </source>
</evidence>
<keyword evidence="6 13" id="KW-0808">Transferase</keyword>
<dbReference type="EMBL" id="FOXD01000006">
    <property type="protein sequence ID" value="SFP51185.1"/>
    <property type="molecule type" value="Genomic_DNA"/>
</dbReference>
<evidence type="ECO:0000256" key="12">
    <source>
        <dbReference type="ARBA" id="ARBA00049954"/>
    </source>
</evidence>
<dbReference type="InterPro" id="IPR036554">
    <property type="entry name" value="GHMP_kinase_C_sf"/>
</dbReference>
<evidence type="ECO:0000313" key="16">
    <source>
        <dbReference type="EMBL" id="SFP51185.1"/>
    </source>
</evidence>
<dbReference type="GO" id="GO:0004413">
    <property type="term" value="F:homoserine kinase activity"/>
    <property type="evidence" value="ECO:0007669"/>
    <property type="project" value="UniProtKB-UniRule"/>
</dbReference>
<evidence type="ECO:0000256" key="2">
    <source>
        <dbReference type="ARBA" id="ARBA00007370"/>
    </source>
</evidence>
<dbReference type="InterPro" id="IPR006203">
    <property type="entry name" value="GHMP_knse_ATP-bd_CS"/>
</dbReference>
<dbReference type="InterPro" id="IPR020568">
    <property type="entry name" value="Ribosomal_Su5_D2-typ_SF"/>
</dbReference>
<evidence type="ECO:0000256" key="11">
    <source>
        <dbReference type="ARBA" id="ARBA00049375"/>
    </source>
</evidence>
<evidence type="ECO:0000256" key="13">
    <source>
        <dbReference type="HAMAP-Rule" id="MF_00384"/>
    </source>
</evidence>
<evidence type="ECO:0000256" key="9">
    <source>
        <dbReference type="ARBA" id="ARBA00022777"/>
    </source>
</evidence>
<evidence type="ECO:0000256" key="6">
    <source>
        <dbReference type="ARBA" id="ARBA00022679"/>
    </source>
</evidence>
<feature type="domain" description="GHMP kinase C-terminal" evidence="15">
    <location>
        <begin position="203"/>
        <end position="277"/>
    </location>
</feature>
<name>A0A1I5QY56_9BACI</name>
<comment type="function">
    <text evidence="12 13">Catalyzes the ATP-dependent phosphorylation of L-homoserine to L-homoserine phosphate.</text>
</comment>
<dbReference type="PROSITE" id="PS00627">
    <property type="entry name" value="GHMP_KINASES_ATP"/>
    <property type="match status" value="1"/>
</dbReference>
<evidence type="ECO:0000256" key="3">
    <source>
        <dbReference type="ARBA" id="ARBA00012078"/>
    </source>
</evidence>
<dbReference type="EC" id="2.7.1.39" evidence="3 13"/>
<evidence type="ECO:0000259" key="15">
    <source>
        <dbReference type="Pfam" id="PF08544"/>
    </source>
</evidence>
<sequence length="309" mass="32859">MQDEKLVITVPASSANLGPGFDSIGLAVNRYLTLEAEPAPEWHFSSKSAELQDIPQGKENFIYVAAAELAGQLGLELPPCRVTMTSDIPLARGLGSSAAAIIAAVELADQLTGASLSKKEKMRFASLWEGHPDNVGPCLYGGLLVGAHSQEATDMVHCGVPGVDLVMAVPATELMTKKARGILPGQVDYHQAIRGSSVSNVLVAALLKGEWELAGKMMGQDVFHHPYRAKLVPGLVDMMENAKEYGAYGAALSGAGPTVMCLAPRGEGENVRRQIQLDFPDFDVQTAQPDAFGASTKYVKMNEDSTMSM</sequence>
<organism evidence="16 17">
    <name type="scientific">Salibacterium halotolerans</name>
    <dbReference type="NCBI Taxonomy" id="1884432"/>
    <lineage>
        <taxon>Bacteria</taxon>
        <taxon>Bacillati</taxon>
        <taxon>Bacillota</taxon>
        <taxon>Bacilli</taxon>
        <taxon>Bacillales</taxon>
        <taxon>Bacillaceae</taxon>
    </lineage>
</organism>
<dbReference type="GO" id="GO:0009088">
    <property type="term" value="P:threonine biosynthetic process"/>
    <property type="evidence" value="ECO:0007669"/>
    <property type="project" value="UniProtKB-UniRule"/>
</dbReference>
<dbReference type="NCBIfam" id="TIGR00191">
    <property type="entry name" value="thrB"/>
    <property type="match status" value="1"/>
</dbReference>
<dbReference type="HAMAP" id="MF_00384">
    <property type="entry name" value="Homoser_kinase"/>
    <property type="match status" value="1"/>
</dbReference>
<keyword evidence="8 13" id="KW-0547">Nucleotide-binding</keyword>
<keyword evidence="5 13" id="KW-0028">Amino-acid biosynthesis</keyword>
<comment type="catalytic activity">
    <reaction evidence="11 13">
        <text>L-homoserine + ATP = O-phospho-L-homoserine + ADP + H(+)</text>
        <dbReference type="Rhea" id="RHEA:13985"/>
        <dbReference type="ChEBI" id="CHEBI:15378"/>
        <dbReference type="ChEBI" id="CHEBI:30616"/>
        <dbReference type="ChEBI" id="CHEBI:57476"/>
        <dbReference type="ChEBI" id="CHEBI:57590"/>
        <dbReference type="ChEBI" id="CHEBI:456216"/>
        <dbReference type="EC" id="2.7.1.39"/>
    </reaction>
</comment>
<dbReference type="PANTHER" id="PTHR20861">
    <property type="entry name" value="HOMOSERINE/4-DIPHOSPHOCYTIDYL-2-C-METHYL-D-ERYTHRITOL KINASE"/>
    <property type="match status" value="1"/>
</dbReference>
<feature type="domain" description="GHMP kinase N-terminal" evidence="14">
    <location>
        <begin position="60"/>
        <end position="142"/>
    </location>
</feature>
<keyword evidence="9 13" id="KW-0418">Kinase</keyword>
<evidence type="ECO:0000256" key="10">
    <source>
        <dbReference type="ARBA" id="ARBA00022840"/>
    </source>
</evidence>
<dbReference type="InterPro" id="IPR006204">
    <property type="entry name" value="GHMP_kinase_N_dom"/>
</dbReference>
<gene>
    <name evidence="13" type="primary">thrB</name>
    <name evidence="16" type="ORF">SAMN05518683_10679</name>
</gene>
<dbReference type="PRINTS" id="PR00958">
    <property type="entry name" value="HOMSERKINASE"/>
</dbReference>
<dbReference type="GO" id="GO:0005737">
    <property type="term" value="C:cytoplasm"/>
    <property type="evidence" value="ECO:0007669"/>
    <property type="project" value="UniProtKB-SubCell"/>
</dbReference>
<comment type="similarity">
    <text evidence="2 13">Belongs to the GHMP kinase family. Homoserine kinase subfamily.</text>
</comment>
<dbReference type="RefSeq" id="WP_093336271.1">
    <property type="nucleotide sequence ID" value="NZ_FOXD01000006.1"/>
</dbReference>
<dbReference type="Pfam" id="PF08544">
    <property type="entry name" value="GHMP_kinases_C"/>
    <property type="match status" value="1"/>
</dbReference>
<proteinExistence type="inferred from homology"/>
<evidence type="ECO:0000256" key="4">
    <source>
        <dbReference type="ARBA" id="ARBA00017858"/>
    </source>
</evidence>
<accession>A0A1I5QY56</accession>
<dbReference type="OrthoDB" id="9769912at2"/>
<dbReference type="InterPro" id="IPR013750">
    <property type="entry name" value="GHMP_kinase_C_dom"/>
</dbReference>
<reference evidence="17" key="1">
    <citation type="submission" date="2016-10" db="EMBL/GenBank/DDBJ databases">
        <authorList>
            <person name="Varghese N."/>
            <person name="Submissions S."/>
        </authorList>
    </citation>
    <scope>NUCLEOTIDE SEQUENCE [LARGE SCALE GENOMIC DNA]</scope>
    <source>
        <strain evidence="17">S7</strain>
    </source>
</reference>
<dbReference type="UniPathway" id="UPA00050">
    <property type="reaction ID" value="UER00064"/>
</dbReference>
<dbReference type="Gene3D" id="3.30.70.890">
    <property type="entry name" value="GHMP kinase, C-terminal domain"/>
    <property type="match status" value="1"/>
</dbReference>
<dbReference type="SUPFAM" id="SSF55060">
    <property type="entry name" value="GHMP Kinase, C-terminal domain"/>
    <property type="match status" value="1"/>
</dbReference>
<dbReference type="Gene3D" id="3.30.230.10">
    <property type="match status" value="1"/>
</dbReference>
<dbReference type="AlphaFoldDB" id="A0A1I5QY56"/>
<evidence type="ECO:0000313" key="17">
    <source>
        <dbReference type="Proteomes" id="UP000198892"/>
    </source>
</evidence>
<dbReference type="SUPFAM" id="SSF54211">
    <property type="entry name" value="Ribosomal protein S5 domain 2-like"/>
    <property type="match status" value="1"/>
</dbReference>
<dbReference type="InterPro" id="IPR014721">
    <property type="entry name" value="Ribsml_uS5_D2-typ_fold_subgr"/>
</dbReference>
<comment type="pathway">
    <text evidence="1 13">Amino-acid biosynthesis; L-threonine biosynthesis; L-threonine from L-aspartate: step 4/5.</text>
</comment>
<dbReference type="PANTHER" id="PTHR20861:SF1">
    <property type="entry name" value="HOMOSERINE KINASE"/>
    <property type="match status" value="1"/>
</dbReference>
<dbReference type="InterPro" id="IPR000870">
    <property type="entry name" value="Homoserine_kinase"/>
</dbReference>
<evidence type="ECO:0000259" key="14">
    <source>
        <dbReference type="Pfam" id="PF00288"/>
    </source>
</evidence>
<dbReference type="Pfam" id="PF00288">
    <property type="entry name" value="GHMP_kinases_N"/>
    <property type="match status" value="1"/>
</dbReference>